<evidence type="ECO:0000256" key="8">
    <source>
        <dbReference type="NCBIfam" id="TIGR00445"/>
    </source>
</evidence>
<comment type="subcellular location">
    <subcellularLocation>
        <location evidence="7">Cell membrane</location>
        <topology evidence="7">Multi-pass membrane protein</topology>
    </subcellularLocation>
    <subcellularLocation>
        <location evidence="1">Membrane</location>
        <topology evidence="1">Multi-pass membrane protein</topology>
    </subcellularLocation>
</comment>
<gene>
    <name evidence="7 10" type="primary">mraY</name>
    <name evidence="10" type="ORF">L0M99_00805</name>
</gene>
<dbReference type="GO" id="GO:0008963">
    <property type="term" value="F:phospho-N-acetylmuramoyl-pentapeptide-transferase activity"/>
    <property type="evidence" value="ECO:0007669"/>
    <property type="project" value="UniProtKB-UniRule"/>
</dbReference>
<dbReference type="GO" id="GO:0008360">
    <property type="term" value="P:regulation of cell shape"/>
    <property type="evidence" value="ECO:0007669"/>
    <property type="project" value="UniProtKB-KW"/>
</dbReference>
<dbReference type="InterPro" id="IPR003524">
    <property type="entry name" value="PNAcMuramoyl-5peptid_Trfase"/>
</dbReference>
<comment type="similarity">
    <text evidence="2 7">Belongs to the glycosyltransferase 4 family. MraY subfamily.</text>
</comment>
<feature type="binding site" evidence="9">
    <location>
        <position position="189"/>
    </location>
    <ligand>
        <name>Mg(2+)</name>
        <dbReference type="ChEBI" id="CHEBI:18420"/>
    </ligand>
</feature>
<evidence type="ECO:0000313" key="10">
    <source>
        <dbReference type="EMBL" id="MCG4617036.1"/>
    </source>
</evidence>
<dbReference type="Pfam" id="PF00953">
    <property type="entry name" value="Glycos_transf_4"/>
    <property type="match status" value="1"/>
</dbReference>
<keyword evidence="7" id="KW-0132">Cell division</keyword>
<feature type="transmembrane region" description="Helical" evidence="7">
    <location>
        <begin position="6"/>
        <end position="26"/>
    </location>
</feature>
<dbReference type="Proteomes" id="UP001200537">
    <property type="component" value="Unassembled WGS sequence"/>
</dbReference>
<dbReference type="Pfam" id="PF10555">
    <property type="entry name" value="MraY_sig1"/>
    <property type="match status" value="1"/>
</dbReference>
<feature type="transmembrane region" description="Helical" evidence="7">
    <location>
        <begin position="267"/>
        <end position="286"/>
    </location>
</feature>
<keyword evidence="6 7" id="KW-0472">Membrane</keyword>
<evidence type="ECO:0000256" key="6">
    <source>
        <dbReference type="ARBA" id="ARBA00023136"/>
    </source>
</evidence>
<dbReference type="GO" id="GO:0009252">
    <property type="term" value="P:peptidoglycan biosynthetic process"/>
    <property type="evidence" value="ECO:0007669"/>
    <property type="project" value="UniProtKB-UniRule"/>
</dbReference>
<evidence type="ECO:0000256" key="7">
    <source>
        <dbReference type="HAMAP-Rule" id="MF_00038"/>
    </source>
</evidence>
<reference evidence="10" key="1">
    <citation type="submission" date="2022-01" db="EMBL/GenBank/DDBJ databases">
        <title>Collection of gut derived symbiotic bacterial strains cultured from healthy donors.</title>
        <authorList>
            <person name="Lin H."/>
            <person name="Kohout C."/>
            <person name="Waligurski E."/>
            <person name="Pamer E.G."/>
        </authorList>
    </citation>
    <scope>NUCLEOTIDE SEQUENCE</scope>
    <source>
        <strain evidence="10">DFI.7.46</strain>
    </source>
</reference>
<feature type="transmembrane region" description="Helical" evidence="7">
    <location>
        <begin position="55"/>
        <end position="75"/>
    </location>
</feature>
<feature type="binding site" evidence="9">
    <location>
        <position position="271"/>
    </location>
    <ligand>
        <name>Mg(2+)</name>
        <dbReference type="ChEBI" id="CHEBI:18420"/>
    </ligand>
</feature>
<feature type="transmembrane region" description="Helical" evidence="7">
    <location>
        <begin position="243"/>
        <end position="260"/>
    </location>
</feature>
<dbReference type="GO" id="GO:0051301">
    <property type="term" value="P:cell division"/>
    <property type="evidence" value="ECO:0007669"/>
    <property type="project" value="UniProtKB-KW"/>
</dbReference>
<keyword evidence="4 7" id="KW-0812">Transmembrane</keyword>
<dbReference type="PROSITE" id="PS01348">
    <property type="entry name" value="MRAY_2"/>
    <property type="match status" value="1"/>
</dbReference>
<dbReference type="NCBIfam" id="TIGR00445">
    <property type="entry name" value="mraY"/>
    <property type="match status" value="1"/>
</dbReference>
<dbReference type="PANTHER" id="PTHR22926:SF5">
    <property type="entry name" value="PHOSPHO-N-ACETYLMURAMOYL-PENTAPEPTIDE-TRANSFERASE HOMOLOG"/>
    <property type="match status" value="1"/>
</dbReference>
<keyword evidence="7" id="KW-0961">Cell wall biogenesis/degradation</keyword>
<dbReference type="RefSeq" id="WP_024058623.1">
    <property type="nucleotide sequence ID" value="NZ_JAGZVZ010000003.1"/>
</dbReference>
<dbReference type="GO" id="GO:0005886">
    <property type="term" value="C:plasma membrane"/>
    <property type="evidence" value="ECO:0007669"/>
    <property type="project" value="UniProtKB-SubCell"/>
</dbReference>
<evidence type="ECO:0000256" key="3">
    <source>
        <dbReference type="ARBA" id="ARBA00022679"/>
    </source>
</evidence>
<keyword evidence="7" id="KW-1003">Cell membrane</keyword>
<feature type="transmembrane region" description="Helical" evidence="7">
    <location>
        <begin position="196"/>
        <end position="218"/>
    </location>
</feature>
<comment type="function">
    <text evidence="7">Catalyzes the initial step of the lipid cycle reactions in the biosynthesis of the cell wall peptidoglycan: transfers peptidoglycan precursor phospho-MurNAc-pentapeptide from UDP-MurNAc-pentapeptide onto the lipid carrier undecaprenyl phosphate, yielding undecaprenyl-pyrophosphoryl-MurNAc-pentapeptide, known as lipid I.</text>
</comment>
<keyword evidence="7 9" id="KW-0460">Magnesium</keyword>
<dbReference type="EMBL" id="JAKNHJ010000001">
    <property type="protein sequence ID" value="MCG4617036.1"/>
    <property type="molecule type" value="Genomic_DNA"/>
</dbReference>
<dbReference type="CDD" id="cd06852">
    <property type="entry name" value="GT_MraY"/>
    <property type="match status" value="1"/>
</dbReference>
<keyword evidence="7" id="KW-0573">Peptidoglycan synthesis</keyword>
<feature type="transmembrane region" description="Helical" evidence="7">
    <location>
        <begin position="81"/>
        <end position="100"/>
    </location>
</feature>
<comment type="catalytic activity">
    <reaction evidence="7">
        <text>UDP-N-acetyl-alpha-D-muramoyl-L-alanyl-gamma-D-glutamyl-meso-2,6-diaminopimeloyl-D-alanyl-D-alanine + di-trans,octa-cis-undecaprenyl phosphate = di-trans,octa-cis-undecaprenyl diphospho-N-acetyl-alpha-D-muramoyl-L-alanyl-D-glutamyl-meso-2,6-diaminopimeloyl-D-alanyl-D-alanine + UMP</text>
        <dbReference type="Rhea" id="RHEA:28386"/>
        <dbReference type="ChEBI" id="CHEBI:57865"/>
        <dbReference type="ChEBI" id="CHEBI:60392"/>
        <dbReference type="ChEBI" id="CHEBI:61386"/>
        <dbReference type="ChEBI" id="CHEBI:61387"/>
        <dbReference type="EC" id="2.7.8.13"/>
    </reaction>
</comment>
<feature type="transmembrane region" description="Helical" evidence="7">
    <location>
        <begin position="112"/>
        <end position="133"/>
    </location>
</feature>
<evidence type="ECO:0000256" key="5">
    <source>
        <dbReference type="ARBA" id="ARBA00022989"/>
    </source>
</evidence>
<evidence type="ECO:0000313" key="11">
    <source>
        <dbReference type="Proteomes" id="UP001200537"/>
    </source>
</evidence>
<feature type="transmembrane region" description="Helical" evidence="7">
    <location>
        <begin position="292"/>
        <end position="315"/>
    </location>
</feature>
<dbReference type="PANTHER" id="PTHR22926">
    <property type="entry name" value="PHOSPHO-N-ACETYLMURAMOYL-PENTAPEPTIDE-TRANSFERASE"/>
    <property type="match status" value="1"/>
</dbReference>
<dbReference type="GO" id="GO:0071555">
    <property type="term" value="P:cell wall organization"/>
    <property type="evidence" value="ECO:0007669"/>
    <property type="project" value="UniProtKB-KW"/>
</dbReference>
<keyword evidence="3 7" id="KW-0808">Transferase</keyword>
<keyword evidence="7 9" id="KW-0479">Metal-binding</keyword>
<feature type="transmembrane region" description="Helical" evidence="7">
    <location>
        <begin position="161"/>
        <end position="184"/>
    </location>
</feature>
<keyword evidence="7" id="KW-0131">Cell cycle</keyword>
<dbReference type="EC" id="2.7.8.13" evidence="7 8"/>
<dbReference type="AlphaFoldDB" id="A0AAJ1BAF9"/>
<comment type="pathway">
    <text evidence="7">Cell wall biogenesis; peptidoglycan biosynthesis.</text>
</comment>
<keyword evidence="5 7" id="KW-1133">Transmembrane helix</keyword>
<evidence type="ECO:0000256" key="4">
    <source>
        <dbReference type="ARBA" id="ARBA00022692"/>
    </source>
</evidence>
<proteinExistence type="inferred from homology"/>
<dbReference type="InterPro" id="IPR018480">
    <property type="entry name" value="PNAcMuramoyl-5peptid_Trfase_CS"/>
</dbReference>
<dbReference type="HAMAP" id="MF_00038">
    <property type="entry name" value="MraY"/>
    <property type="match status" value="1"/>
</dbReference>
<organism evidence="10 11">
    <name type="scientific">Varibaculum cambriense</name>
    <dbReference type="NCBI Taxonomy" id="184870"/>
    <lineage>
        <taxon>Bacteria</taxon>
        <taxon>Bacillati</taxon>
        <taxon>Actinomycetota</taxon>
        <taxon>Actinomycetes</taxon>
        <taxon>Actinomycetales</taxon>
        <taxon>Actinomycetaceae</taxon>
        <taxon>Varibaculum</taxon>
    </lineage>
</organism>
<evidence type="ECO:0000256" key="1">
    <source>
        <dbReference type="ARBA" id="ARBA00004141"/>
    </source>
</evidence>
<evidence type="ECO:0000256" key="2">
    <source>
        <dbReference type="ARBA" id="ARBA00005583"/>
    </source>
</evidence>
<keyword evidence="7" id="KW-0133">Cell shape</keyword>
<dbReference type="PROSITE" id="PS01347">
    <property type="entry name" value="MRAY_1"/>
    <property type="match status" value="1"/>
</dbReference>
<comment type="caution">
    <text evidence="10">The sequence shown here is derived from an EMBL/GenBank/DDBJ whole genome shotgun (WGS) entry which is preliminary data.</text>
</comment>
<feature type="transmembrane region" description="Helical" evidence="7">
    <location>
        <begin position="342"/>
        <end position="363"/>
    </location>
</feature>
<name>A0AAJ1BAF9_9ACTO</name>
<evidence type="ECO:0000256" key="9">
    <source>
        <dbReference type="PIRSR" id="PIRSR600715-1"/>
    </source>
</evidence>
<comment type="cofactor">
    <cofactor evidence="7 9">
        <name>Mg(2+)</name>
        <dbReference type="ChEBI" id="CHEBI:18420"/>
    </cofactor>
</comment>
<dbReference type="InterPro" id="IPR000715">
    <property type="entry name" value="Glycosyl_transferase_4"/>
</dbReference>
<protein>
    <recommendedName>
        <fullName evidence="7 8">Phospho-N-acetylmuramoyl-pentapeptide-transferase</fullName>
        <ecNumber evidence="7 8">2.7.8.13</ecNumber>
    </recommendedName>
    <alternativeName>
        <fullName evidence="7">UDP-MurNAc-pentapeptide phosphotransferase</fullName>
    </alternativeName>
</protein>
<accession>A0AAJ1BAF9</accession>
<dbReference type="GO" id="GO:0046872">
    <property type="term" value="F:metal ion binding"/>
    <property type="evidence" value="ECO:0007669"/>
    <property type="project" value="UniProtKB-KW"/>
</dbReference>
<sequence length="370" mass="39935">MVPLGIALLTSLVISLAGTPVLIRVLRKHQYGQFIRKDGPTAHYTKRGTPTMGGVVIILATVCGWIVAHIASWTFPSPSGWLLMLLIVGLGLIGFLDDYIKISRQRSLGLTPWAKIVGQLTVGTTFGVLALMFPRRDETGIAITPASTKISVVRDVSGLDLAFAGTVVAFILFALWSNFLIAAWSNGVNLTDGLDGLAAGACLFAFGAYTGVATWQYYQRCPLVDVAPRVASACYEVRDPADLAIISLAIVGACFGFLWWNTSPAQIFMGDTGSLALGGAFAGLSILTRTEFLAVIIGGLFVLIVMSDVIQVGVFKLTRKRVFKMAPLHHHFELKGWKEVTIVVRFWIIAGLFAIVGVALFYAEWVVAIK</sequence>